<keyword evidence="1" id="KW-0479">Metal-binding</keyword>
<feature type="region of interest" description="Disordered" evidence="2">
    <location>
        <begin position="1279"/>
        <end position="1320"/>
    </location>
</feature>
<feature type="compositionally biased region" description="Basic and acidic residues" evidence="2">
    <location>
        <begin position="1279"/>
        <end position="1288"/>
    </location>
</feature>
<dbReference type="GO" id="GO:0008270">
    <property type="term" value="F:zinc ion binding"/>
    <property type="evidence" value="ECO:0007669"/>
    <property type="project" value="UniProtKB-KW"/>
</dbReference>
<dbReference type="InterPro" id="IPR013087">
    <property type="entry name" value="Znf_C2H2_type"/>
</dbReference>
<reference evidence="4" key="1">
    <citation type="submission" date="2015-11" db="EMBL/GenBank/DDBJ databases">
        <title>De novo transcriptome assembly of four potential Pierce s Disease insect vectors from Arizona vineyards.</title>
        <authorList>
            <person name="Tassone E.E."/>
        </authorList>
    </citation>
    <scope>NUCLEOTIDE SEQUENCE</scope>
</reference>
<evidence type="ECO:0000256" key="1">
    <source>
        <dbReference type="PROSITE-ProRule" id="PRU00042"/>
    </source>
</evidence>
<feature type="region of interest" description="Disordered" evidence="2">
    <location>
        <begin position="1646"/>
        <end position="1667"/>
    </location>
</feature>
<feature type="compositionally biased region" description="Basic and acidic residues" evidence="2">
    <location>
        <begin position="1305"/>
        <end position="1320"/>
    </location>
</feature>
<feature type="region of interest" description="Disordered" evidence="2">
    <location>
        <begin position="1530"/>
        <end position="1550"/>
    </location>
</feature>
<feature type="region of interest" description="Disordered" evidence="2">
    <location>
        <begin position="1492"/>
        <end position="1514"/>
    </location>
</feature>
<name>A0A1B6MV11_9HEMI</name>
<dbReference type="PROSITE" id="PS00028">
    <property type="entry name" value="ZINC_FINGER_C2H2_1"/>
    <property type="match status" value="2"/>
</dbReference>
<feature type="compositionally biased region" description="Low complexity" evidence="2">
    <location>
        <begin position="1416"/>
        <end position="1429"/>
    </location>
</feature>
<evidence type="ECO:0000259" key="3">
    <source>
        <dbReference type="PROSITE" id="PS50157"/>
    </source>
</evidence>
<accession>A0A1B6MV11</accession>
<evidence type="ECO:0000256" key="2">
    <source>
        <dbReference type="SAM" id="MobiDB-lite"/>
    </source>
</evidence>
<feature type="region of interest" description="Disordered" evidence="2">
    <location>
        <begin position="1416"/>
        <end position="1436"/>
    </location>
</feature>
<feature type="non-terminal residue" evidence="4">
    <location>
        <position position="1"/>
    </location>
</feature>
<feature type="region of interest" description="Disordered" evidence="2">
    <location>
        <begin position="1746"/>
        <end position="1768"/>
    </location>
</feature>
<dbReference type="EMBL" id="GEBQ01000224">
    <property type="protein sequence ID" value="JAT39753.1"/>
    <property type="molecule type" value="Transcribed_RNA"/>
</dbReference>
<keyword evidence="1" id="KW-0863">Zinc-finger</keyword>
<feature type="compositionally biased region" description="Polar residues" evidence="2">
    <location>
        <begin position="1492"/>
        <end position="1502"/>
    </location>
</feature>
<organism evidence="4">
    <name type="scientific">Graphocephala atropunctata</name>
    <dbReference type="NCBI Taxonomy" id="36148"/>
    <lineage>
        <taxon>Eukaryota</taxon>
        <taxon>Metazoa</taxon>
        <taxon>Ecdysozoa</taxon>
        <taxon>Arthropoda</taxon>
        <taxon>Hexapoda</taxon>
        <taxon>Insecta</taxon>
        <taxon>Pterygota</taxon>
        <taxon>Neoptera</taxon>
        <taxon>Paraneoptera</taxon>
        <taxon>Hemiptera</taxon>
        <taxon>Auchenorrhyncha</taxon>
        <taxon>Membracoidea</taxon>
        <taxon>Cicadellidae</taxon>
        <taxon>Cicadellinae</taxon>
        <taxon>Cicadellini</taxon>
        <taxon>Graphocephala</taxon>
    </lineage>
</organism>
<feature type="region of interest" description="Disordered" evidence="2">
    <location>
        <begin position="1345"/>
        <end position="1387"/>
    </location>
</feature>
<feature type="region of interest" description="Disordered" evidence="2">
    <location>
        <begin position="245"/>
        <end position="270"/>
    </location>
</feature>
<keyword evidence="1" id="KW-0862">Zinc</keyword>
<feature type="region of interest" description="Disordered" evidence="2">
    <location>
        <begin position="452"/>
        <end position="489"/>
    </location>
</feature>
<protein>
    <recommendedName>
        <fullName evidence="3">C2H2-type domain-containing protein</fullName>
    </recommendedName>
</protein>
<feature type="compositionally biased region" description="Polar residues" evidence="2">
    <location>
        <begin position="452"/>
        <end position="471"/>
    </location>
</feature>
<feature type="region of interest" description="Disordered" evidence="2">
    <location>
        <begin position="397"/>
        <end position="416"/>
    </location>
</feature>
<feature type="region of interest" description="Disordered" evidence="2">
    <location>
        <begin position="1684"/>
        <end position="1703"/>
    </location>
</feature>
<evidence type="ECO:0000313" key="4">
    <source>
        <dbReference type="EMBL" id="JAT39753.1"/>
    </source>
</evidence>
<proteinExistence type="predicted"/>
<gene>
    <name evidence="4" type="ORF">g.23722</name>
</gene>
<sequence>ITCKDMSISDTVGPFKHCIESSNNPMYYCVGESVFMDSEEGVKTYLKNSRSSYFHEFKKRKWQKFCINEREVVEVSRVEFLENKKEDNITKVNSNVLEYQPKKVCSQPVLSEHPSEIVVQSKEAKNSPSPVSVEMDSGIEDESHLQYSDLSAKDEHYLSKHTSRPKGTSTEFKCEYEHPKQAIFESPNDSAIEGRTTFITSSDKEFSSPLKDKSQFFIPKDSQIYRMRRDSFKILEPESVLKEIFSPDPETDDSESKENECPGNFSQIKNDTSSQLIDPTSLVSNTNSALCSVVSTKYNKFNDFVVSNEHSTLDNNLLERNDIEKERNGQCNSNGRKTIIHEVDGRNITQESNGLHCPVQPISHEKHIVPSDSNGSIQTTDQVTVTLSCQEELKVAIQDSDEGNNSSNNPSVFGITVNENKHSNCTQITSNVTHQDSNINSDVIMRVENTQSLPSFSKESRNKNSSTQKGQNVIVEPPSCQESQFDSLRQSPPLEKQIVQLSQNYEENKSSNLLENVEERTRPVMQGSSNLNDTFQTTPNASVVLSSDDTQIGIISILEQNETIAVEHKILGNDCSIQSQPTPQFIENHSTIVSDDSGFSDLQKTDAKSISILNHDHFSETFIQDGQPQSNTKPLPSQYSTYNEGMVKINAQIKDCIEPSIISAKDVLISTKCFENVSDLVENSNECSKDGNDHSSIEEQLNQNDFQDEKINSVQDSLRNSLNNETFPLQCLVEAALALENVDSKQVLLRNSRFPGLYTQTEDNSVQFVEKDIPDTTYKSSEKIIESINNNDNKFNGENICNESDLTSADREIFSKFEETNYNLRASTRIVTSSSSNIIPYSKRRYGLKSSKMNTTQEIKQKKTDANVTEKSRTKKRRCGFTYPRSKRRKKVTKGKQKCQQPSKEIHVNEVVYNIHESNADVEPLQSSLENVIEMNKEAVDSTSAKSQTIDDAKCSFLDTNYESLDTSNSEFGGPLIIASNNTTTPGNIFCVHVNSNKMDEYVNNLNLEEMEVLSESNQHFKENDGNSTIVPDVTLENGTSLVIIIEELDDTGKTHCIERSKGESDIILGSFEGNCAVPCLNQSASILDDCSDMLTTAFSVNESCVCPPEFNENSENPLLNGKRDEILENDQFMANSTFEISDNIEDGYEKFSANCSQELTANCYEEINENLVNDIGNWPFVEEEVAEFDSSTDLPNKIPEEGRKIELKCSLPWKKIFNMSKGRKKRNKMSKKVSGLELGPAKVEVRLKAPSAEWKVISDYHENDSPVVKVSRLILQRDSDVSSHSEKDSEEENENKRNSVQFSEDLKARNSSELEKSVPHDENWQPVVILMRDKELDELTLTMESKEHSEKIPSPARSENNSSTENGEDSSESTSESETYDPLNESERLDLCSPHSRESSSGNENNITTIHLQVKSSKYSSYQSGKTSKVQEYETYSPSACNNELTEGNLYSPSDPHFSPDTAYCYSDKSYCGDEGGEGAIDDEKNVLISNESIEGNGDTNESLKDDDAEEERNNLNEQNIVNNDHETLENQHSCPQSSSSSDISSPSSRKNCAFQFPNNLAVRNDTNSLPCSENTSEFNGVAVLRNDSQLSISNSVDNETEAFEPLRDAIVEQKKKSKRKMPKNFFVRKKFNRKKINLENLNDKSSCIKNGSHKSEDEVASDTLSQRLSSDDATALSNLDLQRRKSSSSVNDDRVVTSESDLSSACENSRLQYVYDFEDSSPTRLNESPMSERFEEKVRLRDGGRGLKRPCEGHSKEDTKRRRKKLKSHPTTCEECGIYFENKEELTRHHAYRHARRRELHHCLLCHRSFSSAARHSLHVQGRSHRHLELTQRHTMHSIHRLLVGRDCPRVASLSRAELRALQWRPAQSGYAHFYHEPTPLQEVLQEIDSGTMWEERVAK</sequence>
<feature type="compositionally biased region" description="Polar residues" evidence="2">
    <location>
        <begin position="480"/>
        <end position="489"/>
    </location>
</feature>
<dbReference type="SMART" id="SM00355">
    <property type="entry name" value="ZnF_C2H2"/>
    <property type="match status" value="2"/>
</dbReference>
<feature type="compositionally biased region" description="Low complexity" evidence="2">
    <location>
        <begin position="1535"/>
        <end position="1550"/>
    </location>
</feature>
<feature type="domain" description="C2H2-type" evidence="3">
    <location>
        <begin position="1773"/>
        <end position="1801"/>
    </location>
</feature>
<dbReference type="PROSITE" id="PS50157">
    <property type="entry name" value="ZINC_FINGER_C2H2_2"/>
    <property type="match status" value="1"/>
</dbReference>
<feature type="compositionally biased region" description="Basic and acidic residues" evidence="2">
    <location>
        <begin position="1746"/>
        <end position="1762"/>
    </location>
</feature>